<dbReference type="Gene3D" id="3.30.70.120">
    <property type="match status" value="1"/>
</dbReference>
<dbReference type="InterPro" id="IPR017221">
    <property type="entry name" value="DUF34/NIF3_bac"/>
</dbReference>
<dbReference type="SUPFAM" id="SSF102705">
    <property type="entry name" value="NIF3 (NGG1p interacting factor 3)-like"/>
    <property type="match status" value="1"/>
</dbReference>
<comment type="caution">
    <text evidence="6">The sequence shown here is derived from an EMBL/GenBank/DDBJ whole genome shotgun (WGS) entry which is preliminary data.</text>
</comment>
<evidence type="ECO:0000256" key="3">
    <source>
        <dbReference type="ARBA" id="ARBA00022112"/>
    </source>
</evidence>
<dbReference type="PANTHER" id="PTHR13799">
    <property type="entry name" value="NGG1 INTERACTING FACTOR 3"/>
    <property type="match status" value="1"/>
</dbReference>
<dbReference type="InterPro" id="IPR015867">
    <property type="entry name" value="N-reg_PII/ATP_PRibTrfase_C"/>
</dbReference>
<dbReference type="InterPro" id="IPR002678">
    <property type="entry name" value="DUF34/NIF3"/>
</dbReference>
<dbReference type="PANTHER" id="PTHR13799:SF14">
    <property type="entry name" value="GTP CYCLOHYDROLASE 1 TYPE 2 HOMOLOG"/>
    <property type="match status" value="1"/>
</dbReference>
<gene>
    <name evidence="6" type="ORF">ACFQZ7_07580</name>
</gene>
<proteinExistence type="inferred from homology"/>
<dbReference type="EMBL" id="JBHTIO010000037">
    <property type="protein sequence ID" value="MFD0897599.1"/>
    <property type="molecule type" value="Genomic_DNA"/>
</dbReference>
<sequence>MVKVKDFIQKFEQFAPRYLAEPGDPTGMQLGSIEQPVHRVLVTLDVRPEVVEEAIAQKVDFIFAHHPVVFHPAKNLVTDDPQNAMYAKLLSHQIAVYAAHTNLDNANGGMNDWLAQQLRLQHVQILRPSYQRKIKKLATYVPEANAAALRQALAAAGAGQLGDYSAASFSHPGTGRFTPAAGAHPFIGQVGQAEAVAEVKVEVVFSEELTDKVLAALLAAHPYEEPAYDLLTLDNTGGEQFGLGRIGEPERTMTIRQFAEFTNQAFGLQGLRLITHHPDELVKRVAVIGGDGGKFYPYVLQQQANVFVTGDVYYHTAHDMLAANLSAIDPGHHVESIVKAKAVPLFQQWAQAAGWNDVTFHASKINTDPFTFIH</sequence>
<accession>A0ABW3EFG4</accession>
<comment type="similarity">
    <text evidence="1 5">Belongs to the GTP cyclohydrolase I type 2/NIF3 family.</text>
</comment>
<evidence type="ECO:0000256" key="2">
    <source>
        <dbReference type="ARBA" id="ARBA00011643"/>
    </source>
</evidence>
<dbReference type="PIRSF" id="PIRSF037489">
    <property type="entry name" value="UCP037489_NIF3_YqfO"/>
    <property type="match status" value="1"/>
</dbReference>
<evidence type="ECO:0000313" key="6">
    <source>
        <dbReference type="EMBL" id="MFD0897599.1"/>
    </source>
</evidence>
<keyword evidence="4 5" id="KW-0479">Metal-binding</keyword>
<dbReference type="RefSeq" id="WP_137637595.1">
    <property type="nucleotide sequence ID" value="NZ_BJDN01000010.1"/>
</dbReference>
<protein>
    <recommendedName>
        <fullName evidence="3 5">GTP cyclohydrolase 1 type 2 homolog</fullName>
    </recommendedName>
</protein>
<dbReference type="InterPro" id="IPR036069">
    <property type="entry name" value="DUF34/NIF3_sf"/>
</dbReference>
<keyword evidence="7" id="KW-1185">Reference proteome</keyword>
<evidence type="ECO:0000256" key="4">
    <source>
        <dbReference type="ARBA" id="ARBA00022723"/>
    </source>
</evidence>
<dbReference type="Pfam" id="PF01784">
    <property type="entry name" value="DUF34_NIF3"/>
    <property type="match status" value="1"/>
</dbReference>
<dbReference type="Gene3D" id="3.40.1390.30">
    <property type="entry name" value="NIF3 (NGG1p interacting factor 3)-like"/>
    <property type="match status" value="1"/>
</dbReference>
<name>A0ABW3EFG4_9LACO</name>
<evidence type="ECO:0000313" key="7">
    <source>
        <dbReference type="Proteomes" id="UP001597104"/>
    </source>
</evidence>
<dbReference type="Proteomes" id="UP001597104">
    <property type="component" value="Unassembled WGS sequence"/>
</dbReference>
<dbReference type="NCBIfam" id="TIGR00486">
    <property type="entry name" value="YbgI_SA1388"/>
    <property type="match status" value="1"/>
</dbReference>
<evidence type="ECO:0000256" key="1">
    <source>
        <dbReference type="ARBA" id="ARBA00006964"/>
    </source>
</evidence>
<reference evidence="7" key="1">
    <citation type="journal article" date="2019" name="Int. J. Syst. Evol. Microbiol.">
        <title>The Global Catalogue of Microorganisms (GCM) 10K type strain sequencing project: providing services to taxonomists for standard genome sequencing and annotation.</title>
        <authorList>
            <consortium name="The Broad Institute Genomics Platform"/>
            <consortium name="The Broad Institute Genome Sequencing Center for Infectious Disease"/>
            <person name="Wu L."/>
            <person name="Ma J."/>
        </authorList>
    </citation>
    <scope>NUCLEOTIDE SEQUENCE [LARGE SCALE GENOMIC DNA]</scope>
    <source>
        <strain evidence="7">CCM 8925</strain>
    </source>
</reference>
<organism evidence="6 7">
    <name type="scientific">Loigolactobacillus binensis</name>
    <dbReference type="NCBI Taxonomy" id="2559922"/>
    <lineage>
        <taxon>Bacteria</taxon>
        <taxon>Bacillati</taxon>
        <taxon>Bacillota</taxon>
        <taxon>Bacilli</taxon>
        <taxon>Lactobacillales</taxon>
        <taxon>Lactobacillaceae</taxon>
        <taxon>Loigolactobacillus</taxon>
    </lineage>
</organism>
<evidence type="ECO:0000256" key="5">
    <source>
        <dbReference type="PIRNR" id="PIRNR037489"/>
    </source>
</evidence>
<comment type="subunit">
    <text evidence="2">Homohexamer.</text>
</comment>